<evidence type="ECO:0000313" key="3">
    <source>
        <dbReference type="Proteomes" id="UP000267251"/>
    </source>
</evidence>
<accession>A0A4V1IXU5</accession>
<dbReference type="EMBL" id="KZ988397">
    <property type="protein sequence ID" value="RKP12279.1"/>
    <property type="molecule type" value="Genomic_DNA"/>
</dbReference>
<feature type="compositionally biased region" description="Low complexity" evidence="1">
    <location>
        <begin position="90"/>
        <end position="105"/>
    </location>
</feature>
<proteinExistence type="predicted"/>
<protein>
    <submittedName>
        <fullName evidence="2">Uncharacterized protein</fullName>
    </submittedName>
</protein>
<dbReference type="Proteomes" id="UP000267251">
    <property type="component" value="Unassembled WGS sequence"/>
</dbReference>
<keyword evidence="3" id="KW-1185">Reference proteome</keyword>
<organism evidence="2 3">
    <name type="scientific">Piptocephalis cylindrospora</name>
    <dbReference type="NCBI Taxonomy" id="1907219"/>
    <lineage>
        <taxon>Eukaryota</taxon>
        <taxon>Fungi</taxon>
        <taxon>Fungi incertae sedis</taxon>
        <taxon>Zoopagomycota</taxon>
        <taxon>Zoopagomycotina</taxon>
        <taxon>Zoopagomycetes</taxon>
        <taxon>Zoopagales</taxon>
        <taxon>Piptocephalidaceae</taxon>
        <taxon>Piptocephalis</taxon>
    </lineage>
</organism>
<feature type="compositionally biased region" description="Pro residues" evidence="1">
    <location>
        <begin position="22"/>
        <end position="37"/>
    </location>
</feature>
<dbReference type="PRINTS" id="PR01217">
    <property type="entry name" value="PRICHEXTENSN"/>
</dbReference>
<feature type="compositionally biased region" description="Pro residues" evidence="1">
    <location>
        <begin position="115"/>
        <end position="133"/>
    </location>
</feature>
<evidence type="ECO:0000256" key="1">
    <source>
        <dbReference type="SAM" id="MobiDB-lite"/>
    </source>
</evidence>
<feature type="compositionally biased region" description="Acidic residues" evidence="1">
    <location>
        <begin position="176"/>
        <end position="187"/>
    </location>
</feature>
<gene>
    <name evidence="2" type="ORF">BJ684DRAFT_21166</name>
</gene>
<feature type="region of interest" description="Disordered" evidence="1">
    <location>
        <begin position="13"/>
        <end position="187"/>
    </location>
</feature>
<reference evidence="3" key="1">
    <citation type="journal article" date="2018" name="Nat. Microbiol.">
        <title>Leveraging single-cell genomics to expand the fungal tree of life.</title>
        <authorList>
            <person name="Ahrendt S.R."/>
            <person name="Quandt C.A."/>
            <person name="Ciobanu D."/>
            <person name="Clum A."/>
            <person name="Salamov A."/>
            <person name="Andreopoulos B."/>
            <person name="Cheng J.F."/>
            <person name="Woyke T."/>
            <person name="Pelin A."/>
            <person name="Henrissat B."/>
            <person name="Reynolds N.K."/>
            <person name="Benny G.L."/>
            <person name="Smith M.E."/>
            <person name="James T.Y."/>
            <person name="Grigoriev I.V."/>
        </authorList>
    </citation>
    <scope>NUCLEOTIDE SEQUENCE [LARGE SCALE GENOMIC DNA]</scope>
</reference>
<sequence length="187" mass="19981">MIFYLVLPTPSYQTPYPVSPNGAPPPTATYPAPPHGPAPSYHHAPVPHNKSLTVPSPSSIPPPPSHPMEKGHQGRVGSGKRRSSAPGLPPTSSIILPLTTSSRSGESTEEESPIPALPLPTRPSTVPPIPIPTPVGKRKRSRDILDEDTHLPSSKTPFTPHAKRHEIASLGHGKEEEDDAMDIDVEM</sequence>
<dbReference type="AlphaFoldDB" id="A0A4V1IXU5"/>
<name>A0A4V1IXU5_9FUNG</name>
<evidence type="ECO:0000313" key="2">
    <source>
        <dbReference type="EMBL" id="RKP12279.1"/>
    </source>
</evidence>